<dbReference type="GO" id="GO:0005737">
    <property type="term" value="C:cytoplasm"/>
    <property type="evidence" value="ECO:0007669"/>
    <property type="project" value="TreeGrafter"/>
</dbReference>
<dbReference type="SMART" id="SM00043">
    <property type="entry name" value="CY"/>
    <property type="match status" value="1"/>
</dbReference>
<dbReference type="InterPro" id="IPR046350">
    <property type="entry name" value="Cystatin_sf"/>
</dbReference>
<dbReference type="Pfam" id="PF00031">
    <property type="entry name" value="Cystatin"/>
    <property type="match status" value="1"/>
</dbReference>
<accession>A0A8C0WJL7</accession>
<keyword evidence="3" id="KW-0732">Signal</keyword>
<dbReference type="Gene3D" id="3.10.450.10">
    <property type="match status" value="1"/>
</dbReference>
<proteinExistence type="inferred from homology"/>
<evidence type="ECO:0000259" key="4">
    <source>
        <dbReference type="SMART" id="SM00043"/>
    </source>
</evidence>
<evidence type="ECO:0000313" key="5">
    <source>
        <dbReference type="Ensembl" id="ENSCCNP00000012305.1"/>
    </source>
</evidence>
<dbReference type="FunFam" id="3.10.450.10:FF:000004">
    <property type="entry name" value="Cystatin C"/>
    <property type="match status" value="1"/>
</dbReference>
<dbReference type="GO" id="GO:0005615">
    <property type="term" value="C:extracellular space"/>
    <property type="evidence" value="ECO:0007669"/>
    <property type="project" value="TreeGrafter"/>
</dbReference>
<reference evidence="5" key="1">
    <citation type="submission" date="2023-09" db="UniProtKB">
        <authorList>
            <consortium name="Ensembl"/>
        </authorList>
    </citation>
    <scope>IDENTIFICATION</scope>
</reference>
<dbReference type="GO" id="GO:0004869">
    <property type="term" value="F:cysteine-type endopeptidase inhibitor activity"/>
    <property type="evidence" value="ECO:0007669"/>
    <property type="project" value="InterPro"/>
</dbReference>
<dbReference type="SUPFAM" id="SSF54403">
    <property type="entry name" value="Cystatin/monellin"/>
    <property type="match status" value="1"/>
</dbReference>
<dbReference type="PANTHER" id="PTHR46186:SF4">
    <property type="entry name" value="CYSTATIN 10"/>
    <property type="match status" value="1"/>
</dbReference>
<organism evidence="5">
    <name type="scientific">Castor canadensis</name>
    <name type="common">American beaver</name>
    <dbReference type="NCBI Taxonomy" id="51338"/>
    <lineage>
        <taxon>Eukaryota</taxon>
        <taxon>Metazoa</taxon>
        <taxon>Chordata</taxon>
        <taxon>Craniata</taxon>
        <taxon>Vertebrata</taxon>
        <taxon>Euteleostomi</taxon>
        <taxon>Mammalia</taxon>
        <taxon>Eutheria</taxon>
        <taxon>Euarchontoglires</taxon>
        <taxon>Glires</taxon>
        <taxon>Rodentia</taxon>
        <taxon>Castorimorpha</taxon>
        <taxon>Castoridae</taxon>
        <taxon>Castor</taxon>
    </lineage>
</organism>
<dbReference type="Ensembl" id="ENSCCNT00000016136.1">
    <property type="protein sequence ID" value="ENSCCNP00000012305.1"/>
    <property type="gene ID" value="ENSCCNG00000012755.1"/>
</dbReference>
<feature type="chain" id="PRO_5034257489" description="Cystatin domain-containing protein" evidence="3">
    <location>
        <begin position="32"/>
        <end position="145"/>
    </location>
</feature>
<dbReference type="GO" id="GO:0031982">
    <property type="term" value="C:vesicle"/>
    <property type="evidence" value="ECO:0007669"/>
    <property type="project" value="TreeGrafter"/>
</dbReference>
<name>A0A8C0WJL7_CASCN</name>
<dbReference type="PANTHER" id="PTHR46186">
    <property type="entry name" value="CYSTATIN"/>
    <property type="match status" value="1"/>
</dbReference>
<dbReference type="CDD" id="cd00042">
    <property type="entry name" value="CY"/>
    <property type="match status" value="1"/>
</dbReference>
<evidence type="ECO:0000256" key="3">
    <source>
        <dbReference type="SAM" id="SignalP"/>
    </source>
</evidence>
<keyword evidence="2" id="KW-1015">Disulfide bond</keyword>
<protein>
    <recommendedName>
        <fullName evidence="4">Cystatin domain-containing protein</fullName>
    </recommendedName>
</protein>
<evidence type="ECO:0000256" key="2">
    <source>
        <dbReference type="ARBA" id="ARBA00023157"/>
    </source>
</evidence>
<feature type="signal peptide" evidence="3">
    <location>
        <begin position="1"/>
        <end position="31"/>
    </location>
</feature>
<dbReference type="InterPro" id="IPR000010">
    <property type="entry name" value="Cystatin_dom"/>
</dbReference>
<evidence type="ECO:0000256" key="1">
    <source>
        <dbReference type="ARBA" id="ARBA00009403"/>
    </source>
</evidence>
<comment type="similarity">
    <text evidence="1">Belongs to the cystatin family.</text>
</comment>
<dbReference type="AlphaFoldDB" id="A0A8C0WJL7"/>
<feature type="domain" description="Cystatin" evidence="4">
    <location>
        <begin position="33"/>
        <end position="143"/>
    </location>
</feature>
<sequence>AMQYTLTMVYIVQFLLLTVAIALAMSPVVSSESMTGAIQEADINDKDVQQVVDFVLKFYNDENDDLYASRAVQVMSAKRQVMAGTLYYLKLELGRTTCTKSQFNLSACPLNEEPDQQKREICNFQVYNVPWEHEISVENYRCHSV</sequence>